<organism evidence="1 2">
    <name type="scientific">Paenibacillus thermoaerophilus</name>
    <dbReference type="NCBI Taxonomy" id="1215385"/>
    <lineage>
        <taxon>Bacteria</taxon>
        <taxon>Bacillati</taxon>
        <taxon>Bacillota</taxon>
        <taxon>Bacilli</taxon>
        <taxon>Bacillales</taxon>
        <taxon>Paenibacillaceae</taxon>
        <taxon>Paenibacillus</taxon>
    </lineage>
</organism>
<keyword evidence="2" id="KW-1185">Reference proteome</keyword>
<proteinExistence type="predicted"/>
<dbReference type="RefSeq" id="WP_246068037.1">
    <property type="nucleotide sequence ID" value="NZ_JBHTGQ010000014.1"/>
</dbReference>
<evidence type="ECO:0000313" key="1">
    <source>
        <dbReference type="EMBL" id="MFC7749559.1"/>
    </source>
</evidence>
<dbReference type="EMBL" id="JBHTGQ010000014">
    <property type="protein sequence ID" value="MFC7749559.1"/>
    <property type="molecule type" value="Genomic_DNA"/>
</dbReference>
<evidence type="ECO:0000313" key="2">
    <source>
        <dbReference type="Proteomes" id="UP001596528"/>
    </source>
</evidence>
<reference evidence="2" key="1">
    <citation type="journal article" date="2019" name="Int. J. Syst. Evol. Microbiol.">
        <title>The Global Catalogue of Microorganisms (GCM) 10K type strain sequencing project: providing services to taxonomists for standard genome sequencing and annotation.</title>
        <authorList>
            <consortium name="The Broad Institute Genomics Platform"/>
            <consortium name="The Broad Institute Genome Sequencing Center for Infectious Disease"/>
            <person name="Wu L."/>
            <person name="Ma J."/>
        </authorList>
    </citation>
    <scope>NUCLEOTIDE SEQUENCE [LARGE SCALE GENOMIC DNA]</scope>
    <source>
        <strain evidence="2">JCM 18657</strain>
    </source>
</reference>
<gene>
    <name evidence="1" type="ORF">ACFQWB_06320</name>
</gene>
<protein>
    <submittedName>
        <fullName evidence="1">Uncharacterized protein</fullName>
    </submittedName>
</protein>
<sequence>MDEREDMAMYDVKMDLMRDWIDTVKEVFRGSGRPLEEGLSDSEIAFRYFLETAEDERQARERAAAHEERFRMLDSAIRDNLESLIVPDIRKRTGYQGNEFQFNWVYNQGEHIVEMRSEYRIPLQ</sequence>
<dbReference type="Proteomes" id="UP001596528">
    <property type="component" value="Unassembled WGS sequence"/>
</dbReference>
<accession>A0ABW2V3W3</accession>
<comment type="caution">
    <text evidence="1">The sequence shown here is derived from an EMBL/GenBank/DDBJ whole genome shotgun (WGS) entry which is preliminary data.</text>
</comment>
<name>A0ABW2V3W3_9BACL</name>